<dbReference type="HOGENOM" id="CLU_2401229_0_0_1"/>
<dbReference type="AlphaFoldDB" id="A0A0A1TIS6"/>
<sequence length="93" mass="10665">MSAASLAKHLAVVEQQKNSQPRIKYRKQSTGSLLSDLQVGDTISIKRDEEGESLWEREEARGFDDCELKKKITEAEKSWMFYGITGLWRPFAD</sequence>
<organism evidence="1 2">
    <name type="scientific">[Torrubiella] hemipterigena</name>
    <dbReference type="NCBI Taxonomy" id="1531966"/>
    <lineage>
        <taxon>Eukaryota</taxon>
        <taxon>Fungi</taxon>
        <taxon>Dikarya</taxon>
        <taxon>Ascomycota</taxon>
        <taxon>Pezizomycotina</taxon>
        <taxon>Sordariomycetes</taxon>
        <taxon>Hypocreomycetidae</taxon>
        <taxon>Hypocreales</taxon>
        <taxon>Clavicipitaceae</taxon>
        <taxon>Clavicipitaceae incertae sedis</taxon>
        <taxon>'Torrubiella' clade</taxon>
    </lineage>
</organism>
<dbReference type="Proteomes" id="UP000039046">
    <property type="component" value="Unassembled WGS sequence"/>
</dbReference>
<accession>A0A0A1TIS6</accession>
<evidence type="ECO:0000313" key="2">
    <source>
        <dbReference type="Proteomes" id="UP000039046"/>
    </source>
</evidence>
<dbReference type="EMBL" id="CDHN01000008">
    <property type="protein sequence ID" value="CEJ94949.1"/>
    <property type="molecule type" value="Genomic_DNA"/>
</dbReference>
<reference evidence="1 2" key="1">
    <citation type="journal article" date="2015" name="Genome Announc.">
        <title>Draft Genome Sequence and Gene Annotation of the Entomopathogenic Fungus Verticillium hemipterigenum.</title>
        <authorList>
            <person name="Horn F."/>
            <person name="Habel A."/>
            <person name="Scharf D.H."/>
            <person name="Dworschak J."/>
            <person name="Brakhage A.A."/>
            <person name="Guthke R."/>
            <person name="Hertweck C."/>
            <person name="Linde J."/>
        </authorList>
    </citation>
    <scope>NUCLEOTIDE SEQUENCE [LARGE SCALE GENOMIC DNA]</scope>
</reference>
<proteinExistence type="predicted"/>
<name>A0A0A1TIS6_9HYPO</name>
<protein>
    <submittedName>
        <fullName evidence="1">Uncharacterized protein</fullName>
    </submittedName>
</protein>
<evidence type="ECO:0000313" key="1">
    <source>
        <dbReference type="EMBL" id="CEJ94949.1"/>
    </source>
</evidence>
<gene>
    <name evidence="1" type="ORF">VHEMI10453</name>
</gene>
<keyword evidence="2" id="KW-1185">Reference proteome</keyword>